<keyword evidence="2" id="KW-1185">Reference proteome</keyword>
<accession>A0ABV3IUX3</accession>
<proteinExistence type="predicted"/>
<organism evidence="1 2">
    <name type="scientific">Streptomyces roseoverticillatus</name>
    <dbReference type="NCBI Taxonomy" id="66429"/>
    <lineage>
        <taxon>Bacteria</taxon>
        <taxon>Bacillati</taxon>
        <taxon>Actinomycetota</taxon>
        <taxon>Actinomycetes</taxon>
        <taxon>Kitasatosporales</taxon>
        <taxon>Streptomycetaceae</taxon>
        <taxon>Streptomyces</taxon>
    </lineage>
</organism>
<comment type="caution">
    <text evidence="1">The sequence shown here is derived from an EMBL/GenBank/DDBJ whole genome shotgun (WGS) entry which is preliminary data.</text>
</comment>
<evidence type="ECO:0000313" key="2">
    <source>
        <dbReference type="Proteomes" id="UP001552479"/>
    </source>
</evidence>
<dbReference type="EMBL" id="JBFASG010000011">
    <property type="protein sequence ID" value="MEV4924029.1"/>
    <property type="molecule type" value="Genomic_DNA"/>
</dbReference>
<dbReference type="RefSeq" id="WP_366088145.1">
    <property type="nucleotide sequence ID" value="NZ_JBFASG010000011.1"/>
</dbReference>
<evidence type="ECO:0000313" key="1">
    <source>
        <dbReference type="EMBL" id="MEV4924029.1"/>
    </source>
</evidence>
<reference evidence="1 2" key="1">
    <citation type="submission" date="2024-06" db="EMBL/GenBank/DDBJ databases">
        <title>The Natural Products Discovery Center: Release of the First 8490 Sequenced Strains for Exploring Actinobacteria Biosynthetic Diversity.</title>
        <authorList>
            <person name="Kalkreuter E."/>
            <person name="Kautsar S.A."/>
            <person name="Yang D."/>
            <person name="Bader C.D."/>
            <person name="Teijaro C.N."/>
            <person name="Fluegel L."/>
            <person name="Davis C.M."/>
            <person name="Simpson J.R."/>
            <person name="Lauterbach L."/>
            <person name="Steele A.D."/>
            <person name="Gui C."/>
            <person name="Meng S."/>
            <person name="Li G."/>
            <person name="Viehrig K."/>
            <person name="Ye F."/>
            <person name="Su P."/>
            <person name="Kiefer A.F."/>
            <person name="Nichols A."/>
            <person name="Cepeda A.J."/>
            <person name="Yan W."/>
            <person name="Fan B."/>
            <person name="Jiang Y."/>
            <person name="Adhikari A."/>
            <person name="Zheng C.-J."/>
            <person name="Schuster L."/>
            <person name="Cowan T.M."/>
            <person name="Smanski M.J."/>
            <person name="Chevrette M.G."/>
            <person name="De Carvalho L.P.S."/>
            <person name="Shen B."/>
        </authorList>
    </citation>
    <scope>NUCLEOTIDE SEQUENCE [LARGE SCALE GENOMIC DNA]</scope>
    <source>
        <strain evidence="1 2">NPDC053791</strain>
    </source>
</reference>
<sequence length="149" mass="16933">MRLNPDEYPEIKTWVDSYTGALDSVDFLNQHCTVGMWLAFAHLMNPEFVEVRGCVLRKRSYRSGNFDDWYRRLGRDVRSVEAVLNRFVVGYAVDCGDSAEEEEALGYIARAVAQSWEAALGRTFPEKRFDVRVLDTDDGPTVVFGQASP</sequence>
<protein>
    <submittedName>
        <fullName evidence="1">Uncharacterized protein</fullName>
    </submittedName>
</protein>
<dbReference type="Proteomes" id="UP001552479">
    <property type="component" value="Unassembled WGS sequence"/>
</dbReference>
<name>A0ABV3IUX3_9ACTN</name>
<gene>
    <name evidence="1" type="ORF">AB0L03_14475</name>
</gene>